<sequence length="65" mass="7365">MKNVWYAVTDKLNDNVDWGTGSYDLEEAKKMLKEQGRGEIAVIDNPENSAESLCIDEIPFESLED</sequence>
<protein>
    <submittedName>
        <fullName evidence="1">Uncharacterized protein</fullName>
    </submittedName>
</protein>
<reference evidence="1" key="1">
    <citation type="journal article" date="2021" name="Proc. Natl. Acad. Sci. U.S.A.">
        <title>A Catalog of Tens of Thousands of Viruses from Human Metagenomes Reveals Hidden Associations with Chronic Diseases.</title>
        <authorList>
            <person name="Tisza M.J."/>
            <person name="Buck C.B."/>
        </authorList>
    </citation>
    <scope>NUCLEOTIDE SEQUENCE</scope>
    <source>
        <strain evidence="1">CtQYc56</strain>
    </source>
</reference>
<accession>A0A8S5PZ42</accession>
<dbReference type="EMBL" id="BK015547">
    <property type="protein sequence ID" value="DAE12319.1"/>
    <property type="molecule type" value="Genomic_DNA"/>
</dbReference>
<evidence type="ECO:0000313" key="1">
    <source>
        <dbReference type="EMBL" id="DAE12319.1"/>
    </source>
</evidence>
<proteinExistence type="predicted"/>
<name>A0A8S5PZ42_9CAUD</name>
<organism evidence="1">
    <name type="scientific">Myoviridae sp. ctQYc56</name>
    <dbReference type="NCBI Taxonomy" id="2825100"/>
    <lineage>
        <taxon>Viruses</taxon>
        <taxon>Duplodnaviria</taxon>
        <taxon>Heunggongvirae</taxon>
        <taxon>Uroviricota</taxon>
        <taxon>Caudoviricetes</taxon>
    </lineage>
</organism>